<name>A0A7Y8ASV5_PSETO</name>
<reference evidence="1 2" key="1">
    <citation type="submission" date="2020-04" db="EMBL/GenBank/DDBJ databases">
        <title>Molecular characterization of pseudomonads from Agaricus bisporus reveal novel blotch 2 pathogens in Western Europe.</title>
        <authorList>
            <person name="Taparia T."/>
            <person name="Krijger M."/>
            <person name="Haynes E."/>
            <person name="Elpinstone J.G."/>
            <person name="Noble R."/>
            <person name="Van Der Wolf J."/>
        </authorList>
    </citation>
    <scope>NUCLEOTIDE SEQUENCE [LARGE SCALE GENOMIC DNA]</scope>
    <source>
        <strain evidence="1 2">IPO3746</strain>
    </source>
</reference>
<dbReference type="Gene3D" id="3.40.390.10">
    <property type="entry name" value="Collagenase (Catalytic Domain)"/>
    <property type="match status" value="1"/>
</dbReference>
<dbReference type="EMBL" id="JACAQK010000030">
    <property type="protein sequence ID" value="NWD39743.1"/>
    <property type="molecule type" value="Genomic_DNA"/>
</dbReference>
<dbReference type="InterPro" id="IPR024079">
    <property type="entry name" value="MetalloPept_cat_dom_sf"/>
</dbReference>
<proteinExistence type="predicted"/>
<sequence>MATAAQIQAGRKSDGKLAQTYRAKTGMMTFTYQAYNGPGAAMMSIGSENGDPLAQLKRTSIDKALQVLAAKGFSLPPITFLCSATEGVPCIACMGNLRGAAEYTVFMGPKTGQHNPQIQLNGIEGGLGKDPGRGVADQVYDGTQRWFGDPKMHGHAATVVIHEIGHILHEMNQPETFWTFKLGAQDPSITLKAANNGTAVSMYAMTNPLEFVAETFAANLSGKSFDTGVSNFYREIGGALPPSGSF</sequence>
<comment type="caution">
    <text evidence="1">The sequence shown here is derived from an EMBL/GenBank/DDBJ whole genome shotgun (WGS) entry which is preliminary data.</text>
</comment>
<dbReference type="SUPFAM" id="SSF55486">
    <property type="entry name" value="Metalloproteases ('zincins'), catalytic domain"/>
    <property type="match status" value="1"/>
</dbReference>
<protein>
    <submittedName>
        <fullName evidence="1">Uncharacterized protein</fullName>
    </submittedName>
</protein>
<gene>
    <name evidence="1" type="ORF">HX787_28175</name>
</gene>
<evidence type="ECO:0000313" key="2">
    <source>
        <dbReference type="Proteomes" id="UP000549134"/>
    </source>
</evidence>
<accession>A0A7Y8ASV5</accession>
<organism evidence="1 2">
    <name type="scientific">Pseudomonas tolaasii</name>
    <dbReference type="NCBI Taxonomy" id="29442"/>
    <lineage>
        <taxon>Bacteria</taxon>
        <taxon>Pseudomonadati</taxon>
        <taxon>Pseudomonadota</taxon>
        <taxon>Gammaproteobacteria</taxon>
        <taxon>Pseudomonadales</taxon>
        <taxon>Pseudomonadaceae</taxon>
        <taxon>Pseudomonas</taxon>
    </lineage>
</organism>
<dbReference type="RefSeq" id="WP_080520285.1">
    <property type="nucleotide sequence ID" value="NZ_CP020369.1"/>
</dbReference>
<dbReference type="Proteomes" id="UP000549134">
    <property type="component" value="Unassembled WGS sequence"/>
</dbReference>
<evidence type="ECO:0000313" key="1">
    <source>
        <dbReference type="EMBL" id="NWD39743.1"/>
    </source>
</evidence>
<dbReference type="AlphaFoldDB" id="A0A7Y8ASV5"/>
<dbReference type="GeneID" id="55843916"/>
<dbReference type="GO" id="GO:0008237">
    <property type="term" value="F:metallopeptidase activity"/>
    <property type="evidence" value="ECO:0007669"/>
    <property type="project" value="InterPro"/>
</dbReference>